<evidence type="ECO:0000313" key="3">
    <source>
        <dbReference type="EMBL" id="KAK0511068.1"/>
    </source>
</evidence>
<reference evidence="3" key="1">
    <citation type="submission" date="2023-03" db="EMBL/GenBank/DDBJ databases">
        <title>Complete genome of Cladonia borealis.</title>
        <authorList>
            <person name="Park H."/>
        </authorList>
    </citation>
    <scope>NUCLEOTIDE SEQUENCE</scope>
    <source>
        <strain evidence="3">ANT050790</strain>
    </source>
</reference>
<evidence type="ECO:0000259" key="2">
    <source>
        <dbReference type="Pfam" id="PF25545"/>
    </source>
</evidence>
<proteinExistence type="predicted"/>
<dbReference type="Proteomes" id="UP001166286">
    <property type="component" value="Unassembled WGS sequence"/>
</dbReference>
<dbReference type="AlphaFoldDB" id="A0AA39QXL6"/>
<feature type="compositionally biased region" description="Polar residues" evidence="1">
    <location>
        <begin position="204"/>
        <end position="214"/>
    </location>
</feature>
<accession>A0AA39QXL6</accession>
<comment type="caution">
    <text evidence="3">The sequence shown here is derived from an EMBL/GenBank/DDBJ whole genome shotgun (WGS) entry which is preliminary data.</text>
</comment>
<name>A0AA39QXL6_9LECA</name>
<feature type="region of interest" description="Disordered" evidence="1">
    <location>
        <begin position="134"/>
        <end position="173"/>
    </location>
</feature>
<gene>
    <name evidence="3" type="ORF">JMJ35_006620</name>
</gene>
<feature type="region of interest" description="Disordered" evidence="1">
    <location>
        <begin position="187"/>
        <end position="218"/>
    </location>
</feature>
<feature type="compositionally biased region" description="Low complexity" evidence="1">
    <location>
        <begin position="190"/>
        <end position="203"/>
    </location>
</feature>
<dbReference type="InterPro" id="IPR057684">
    <property type="entry name" value="DUF7924"/>
</dbReference>
<organism evidence="3 4">
    <name type="scientific">Cladonia borealis</name>
    <dbReference type="NCBI Taxonomy" id="184061"/>
    <lineage>
        <taxon>Eukaryota</taxon>
        <taxon>Fungi</taxon>
        <taxon>Dikarya</taxon>
        <taxon>Ascomycota</taxon>
        <taxon>Pezizomycotina</taxon>
        <taxon>Lecanoromycetes</taxon>
        <taxon>OSLEUM clade</taxon>
        <taxon>Lecanoromycetidae</taxon>
        <taxon>Lecanorales</taxon>
        <taxon>Lecanorineae</taxon>
        <taxon>Cladoniaceae</taxon>
        <taxon>Cladonia</taxon>
    </lineage>
</organism>
<dbReference type="Pfam" id="PF25545">
    <property type="entry name" value="DUF7924"/>
    <property type="match status" value="1"/>
</dbReference>
<evidence type="ECO:0000313" key="4">
    <source>
        <dbReference type="Proteomes" id="UP001166286"/>
    </source>
</evidence>
<keyword evidence="4" id="KW-1185">Reference proteome</keyword>
<feature type="domain" description="DUF7924" evidence="2">
    <location>
        <begin position="332"/>
        <end position="514"/>
    </location>
</feature>
<dbReference type="EMBL" id="JAFEKC020000014">
    <property type="protein sequence ID" value="KAK0511068.1"/>
    <property type="molecule type" value="Genomic_DNA"/>
</dbReference>
<sequence length="546" mass="60689">MEQILPQLLRWPGWCAENFRNCRRKRGSSAKQNKADVWKSILLHSQQHTLVIALESTSVSMTRTLTVEAWLDNILSSPSSPVVASVAPLTPPQTERVCETNTDTDTVTGHALKPIRTSHNTPPQIQHCAKRKRGLELEQPKNPELNQEQYSEPGRRPNKQPRIEANSQLTSSDLRRATVEASMSQTLGYPQQPSPLTQSPQTPAKSNTNSSSASLKLPNNLHNIRASLAESGMRINDSVAWDACPAGFRTKIMNIVTRDRNSTMANGSKGKIMKLIEENYTQNEATFSGKVIPKVIKESRDVPTKKRSLDDEVVYTAQDYDDDGLHWIQNNKFVKNALPGYSKATEKAMGLSDPQPDWTFGIKQGPYPDPKNRRLPKKVASLLGVCPGMHHPFLVIETKSAEEGIGPAENQAIRDGSTMVNARRQLNCMAKERVANIPHLPAISSAPDEHSFAFSCCWNPDLAKIFVNWCQVALDGIEVFHMNRVADYLMSREEELTKLRRDLHNIIDWGVLTNRQAAEEVVAKIRAEIVSGTADSVDTSSTASSC</sequence>
<evidence type="ECO:0000256" key="1">
    <source>
        <dbReference type="SAM" id="MobiDB-lite"/>
    </source>
</evidence>
<protein>
    <recommendedName>
        <fullName evidence="2">DUF7924 domain-containing protein</fullName>
    </recommendedName>
</protein>